<accession>A0A833RAE1</accession>
<name>A0A833RAE1_9POAL</name>
<dbReference type="Proteomes" id="UP000623129">
    <property type="component" value="Unassembled WGS sequence"/>
</dbReference>
<evidence type="ECO:0000256" key="1">
    <source>
        <dbReference type="SAM" id="MobiDB-lite"/>
    </source>
</evidence>
<organism evidence="2 3">
    <name type="scientific">Carex littledalei</name>
    <dbReference type="NCBI Taxonomy" id="544730"/>
    <lineage>
        <taxon>Eukaryota</taxon>
        <taxon>Viridiplantae</taxon>
        <taxon>Streptophyta</taxon>
        <taxon>Embryophyta</taxon>
        <taxon>Tracheophyta</taxon>
        <taxon>Spermatophyta</taxon>
        <taxon>Magnoliopsida</taxon>
        <taxon>Liliopsida</taxon>
        <taxon>Poales</taxon>
        <taxon>Cyperaceae</taxon>
        <taxon>Cyperoideae</taxon>
        <taxon>Cariceae</taxon>
        <taxon>Carex</taxon>
        <taxon>Carex subgen. Euthyceras</taxon>
    </lineage>
</organism>
<keyword evidence="3" id="KW-1185">Reference proteome</keyword>
<evidence type="ECO:0000313" key="2">
    <source>
        <dbReference type="EMBL" id="KAF3337757.1"/>
    </source>
</evidence>
<evidence type="ECO:0000313" key="3">
    <source>
        <dbReference type="Proteomes" id="UP000623129"/>
    </source>
</evidence>
<feature type="region of interest" description="Disordered" evidence="1">
    <location>
        <begin position="43"/>
        <end position="68"/>
    </location>
</feature>
<feature type="compositionally biased region" description="Polar residues" evidence="1">
    <location>
        <begin position="43"/>
        <end position="56"/>
    </location>
</feature>
<gene>
    <name evidence="2" type="ORF">FCM35_KLT18344</name>
</gene>
<sequence>MNNFPNLSRSLSFLRSIFLSYPHKTKTLPRWRTPSSHVAFTPTASASHLRPSTSSSRHVRPFEPRELEGGMDPNLFEAILVGMVSQAPMQRRLRSGKEIVLFFLATGAIRINC</sequence>
<reference evidence="2" key="1">
    <citation type="submission" date="2020-01" db="EMBL/GenBank/DDBJ databases">
        <title>Genome sequence of Kobresia littledalei, the first chromosome-level genome in the family Cyperaceae.</title>
        <authorList>
            <person name="Qu G."/>
        </authorList>
    </citation>
    <scope>NUCLEOTIDE SEQUENCE</scope>
    <source>
        <strain evidence="2">C.B.Clarke</strain>
        <tissue evidence="2">Leaf</tissue>
    </source>
</reference>
<protein>
    <submittedName>
        <fullName evidence="2">Uncharacterized protein</fullName>
    </submittedName>
</protein>
<comment type="caution">
    <text evidence="2">The sequence shown here is derived from an EMBL/GenBank/DDBJ whole genome shotgun (WGS) entry which is preliminary data.</text>
</comment>
<dbReference type="AlphaFoldDB" id="A0A833RAE1"/>
<proteinExistence type="predicted"/>
<dbReference type="EMBL" id="SWLB01000006">
    <property type="protein sequence ID" value="KAF3337757.1"/>
    <property type="molecule type" value="Genomic_DNA"/>
</dbReference>